<feature type="transmembrane region" description="Helical" evidence="6">
    <location>
        <begin position="474"/>
        <end position="493"/>
    </location>
</feature>
<dbReference type="RefSeq" id="WP_343990413.1">
    <property type="nucleotide sequence ID" value="NZ_BAAALG010000001.1"/>
</dbReference>
<keyword evidence="3 6" id="KW-0812">Transmembrane</keyword>
<evidence type="ECO:0000256" key="6">
    <source>
        <dbReference type="SAM" id="Phobius"/>
    </source>
</evidence>
<feature type="transmembrane region" description="Helical" evidence="6">
    <location>
        <begin position="413"/>
        <end position="434"/>
    </location>
</feature>
<feature type="transmembrane region" description="Helical" evidence="6">
    <location>
        <begin position="137"/>
        <end position="158"/>
    </location>
</feature>
<keyword evidence="2" id="KW-1003">Cell membrane</keyword>
<comment type="subcellular location">
    <subcellularLocation>
        <location evidence="1">Cell membrane</location>
        <topology evidence="1">Multi-pass membrane protein</topology>
    </subcellularLocation>
</comment>
<dbReference type="InterPro" id="IPR002797">
    <property type="entry name" value="Polysacc_synth"/>
</dbReference>
<evidence type="ECO:0000256" key="1">
    <source>
        <dbReference type="ARBA" id="ARBA00004651"/>
    </source>
</evidence>
<evidence type="ECO:0000256" key="3">
    <source>
        <dbReference type="ARBA" id="ARBA00022692"/>
    </source>
</evidence>
<sequence>MATLHVTHATRAHLGQIARGGAAGLAGALIAGGAGFGLVVVVARSLPAAQAGVFFAVTALFLIVEGLAVLGTDTGLARFVLRLEATRSSAAIVSLIRATMRTTLAGAAILAVILALVAQPLCQALGWGDDAARALTVLAIALPAAVLADLSLAATRAFGEMRSTVLVDRIVRAGSQPLLVGVALAFGTGLPGAIVAWSATHFVGAALALVALQHRLRQRGHGSIRRAGSLAPGVLGEFWSFTWLRGLARVAQLGMQKLDIIIVAALVSPTAAAAYTVATRFVPLGQMATQAIQQVLQPRMTAILVHDDPRTLSEVYRVSTAWNMIVAWPLYLGVGALAATYLEIFGGTALVVEDAELVVAVMALTMMAAVASGPVDTLLLMAGRSGVSAANTALALVIDVVGCLLLVPRLGILGAALAWAAAVLTRCSLAFWQVRRELGVHALSRVTARAGVIPLLCVGAPALALAALDPEPALLWSGVALIAVLYCLVLWRWRQALALDGLLAKIRRGGRAQEA</sequence>
<feature type="transmembrane region" description="Helical" evidence="6">
    <location>
        <begin position="91"/>
        <end position="117"/>
    </location>
</feature>
<reference evidence="7 8" key="1">
    <citation type="journal article" date="2019" name="Int. J. Syst. Evol. Microbiol.">
        <title>The Global Catalogue of Microorganisms (GCM) 10K type strain sequencing project: providing services to taxonomists for standard genome sequencing and annotation.</title>
        <authorList>
            <consortium name="The Broad Institute Genomics Platform"/>
            <consortium name="The Broad Institute Genome Sequencing Center for Infectious Disease"/>
            <person name="Wu L."/>
            <person name="Ma J."/>
        </authorList>
    </citation>
    <scope>NUCLEOTIDE SEQUENCE [LARGE SCALE GENOMIC DNA]</scope>
    <source>
        <strain evidence="7 8">JCM 13008</strain>
    </source>
</reference>
<dbReference type="PANTHER" id="PTHR30250:SF11">
    <property type="entry name" value="O-ANTIGEN TRANSPORTER-RELATED"/>
    <property type="match status" value="1"/>
</dbReference>
<keyword evidence="4 6" id="KW-1133">Transmembrane helix</keyword>
<evidence type="ECO:0000256" key="5">
    <source>
        <dbReference type="ARBA" id="ARBA00023136"/>
    </source>
</evidence>
<protein>
    <recommendedName>
        <fullName evidence="9">Membrane protein involved in the export of O-antigen and teichoic acid</fullName>
    </recommendedName>
</protein>
<evidence type="ECO:0000256" key="2">
    <source>
        <dbReference type="ARBA" id="ARBA00022475"/>
    </source>
</evidence>
<proteinExistence type="predicted"/>
<evidence type="ECO:0008006" key="9">
    <source>
        <dbReference type="Google" id="ProtNLM"/>
    </source>
</evidence>
<feature type="transmembrane region" description="Helical" evidence="6">
    <location>
        <begin position="446"/>
        <end position="468"/>
    </location>
</feature>
<dbReference type="EMBL" id="BAAALG010000001">
    <property type="protein sequence ID" value="GAA1090970.1"/>
    <property type="molecule type" value="Genomic_DNA"/>
</dbReference>
<gene>
    <name evidence="7" type="ORF">GCM10009668_02090</name>
</gene>
<dbReference type="InterPro" id="IPR050833">
    <property type="entry name" value="Poly_Biosynth_Transport"/>
</dbReference>
<evidence type="ECO:0000256" key="4">
    <source>
        <dbReference type="ARBA" id="ARBA00022989"/>
    </source>
</evidence>
<dbReference type="Proteomes" id="UP001501581">
    <property type="component" value="Unassembled WGS sequence"/>
</dbReference>
<feature type="transmembrane region" description="Helical" evidence="6">
    <location>
        <begin position="387"/>
        <end position="407"/>
    </location>
</feature>
<evidence type="ECO:0000313" key="8">
    <source>
        <dbReference type="Proteomes" id="UP001501581"/>
    </source>
</evidence>
<organism evidence="7 8">
    <name type="scientific">Nocardioides dubius</name>
    <dbReference type="NCBI Taxonomy" id="317019"/>
    <lineage>
        <taxon>Bacteria</taxon>
        <taxon>Bacillati</taxon>
        <taxon>Actinomycetota</taxon>
        <taxon>Actinomycetes</taxon>
        <taxon>Propionibacteriales</taxon>
        <taxon>Nocardioidaceae</taxon>
        <taxon>Nocardioides</taxon>
    </lineage>
</organism>
<feature type="transmembrane region" description="Helical" evidence="6">
    <location>
        <begin position="21"/>
        <end position="43"/>
    </location>
</feature>
<keyword evidence="8" id="KW-1185">Reference proteome</keyword>
<feature type="transmembrane region" description="Helical" evidence="6">
    <location>
        <begin position="357"/>
        <end position="375"/>
    </location>
</feature>
<dbReference type="Pfam" id="PF01943">
    <property type="entry name" value="Polysacc_synt"/>
    <property type="match status" value="1"/>
</dbReference>
<feature type="transmembrane region" description="Helical" evidence="6">
    <location>
        <begin position="325"/>
        <end position="345"/>
    </location>
</feature>
<evidence type="ECO:0000313" key="7">
    <source>
        <dbReference type="EMBL" id="GAA1090970.1"/>
    </source>
</evidence>
<name>A0ABN1TK31_9ACTN</name>
<feature type="transmembrane region" description="Helical" evidence="6">
    <location>
        <begin position="260"/>
        <end position="278"/>
    </location>
</feature>
<dbReference type="PANTHER" id="PTHR30250">
    <property type="entry name" value="PST FAMILY PREDICTED COLANIC ACID TRANSPORTER"/>
    <property type="match status" value="1"/>
</dbReference>
<comment type="caution">
    <text evidence="7">The sequence shown here is derived from an EMBL/GenBank/DDBJ whole genome shotgun (WGS) entry which is preliminary data.</text>
</comment>
<keyword evidence="5 6" id="KW-0472">Membrane</keyword>
<accession>A0ABN1TK31</accession>
<feature type="transmembrane region" description="Helical" evidence="6">
    <location>
        <begin position="49"/>
        <end position="70"/>
    </location>
</feature>